<gene>
    <name evidence="1" type="ORF">H1S01_16855</name>
</gene>
<dbReference type="RefSeq" id="WP_188041565.1">
    <property type="nucleotide sequence ID" value="NZ_JACVHF010000026.1"/>
</dbReference>
<sequence>MNPKVQRFYASNSLWRPMLLPEHRDVTRITQREWLSNEEPIPELNDIRVEEIARVIELAASEQYEIMFRIKSGQWINGIPIKSKSGKLTIVSDGNEREIRCSDIVDVKEQ</sequence>
<reference evidence="1 2" key="1">
    <citation type="submission" date="2020-07" db="EMBL/GenBank/DDBJ databases">
        <title>Draft whole-genome sequence of Heliobacterium chlorum DSM 3682, type strain.</title>
        <authorList>
            <person name="Kyndt J.A."/>
            <person name="Meyer T.E."/>
            <person name="Imhoff J.F."/>
        </authorList>
    </citation>
    <scope>NUCLEOTIDE SEQUENCE [LARGE SCALE GENOMIC DNA]</scope>
    <source>
        <strain evidence="1 2">DSM 3682</strain>
    </source>
</reference>
<dbReference type="Proteomes" id="UP000617402">
    <property type="component" value="Unassembled WGS sequence"/>
</dbReference>
<evidence type="ECO:0000313" key="2">
    <source>
        <dbReference type="Proteomes" id="UP000617402"/>
    </source>
</evidence>
<accession>A0ABR7T5T6</accession>
<dbReference type="EMBL" id="JACVHF010000026">
    <property type="protein sequence ID" value="MBC9786138.1"/>
    <property type="molecule type" value="Genomic_DNA"/>
</dbReference>
<protein>
    <recommendedName>
        <fullName evidence="3">YolD-like protein</fullName>
    </recommendedName>
</protein>
<keyword evidence="2" id="KW-1185">Reference proteome</keyword>
<comment type="caution">
    <text evidence="1">The sequence shown here is derived from an EMBL/GenBank/DDBJ whole genome shotgun (WGS) entry which is preliminary data.</text>
</comment>
<organism evidence="1 2">
    <name type="scientific">Heliobacterium chlorum</name>
    <dbReference type="NCBI Taxonomy" id="2698"/>
    <lineage>
        <taxon>Bacteria</taxon>
        <taxon>Bacillati</taxon>
        <taxon>Bacillota</taxon>
        <taxon>Clostridia</taxon>
        <taxon>Eubacteriales</taxon>
        <taxon>Heliobacteriaceae</taxon>
        <taxon>Heliobacterium</taxon>
    </lineage>
</organism>
<proteinExistence type="predicted"/>
<name>A0ABR7T5T6_HELCL</name>
<evidence type="ECO:0008006" key="3">
    <source>
        <dbReference type="Google" id="ProtNLM"/>
    </source>
</evidence>
<evidence type="ECO:0000313" key="1">
    <source>
        <dbReference type="EMBL" id="MBC9786138.1"/>
    </source>
</evidence>